<feature type="transmembrane region" description="Helical" evidence="2">
    <location>
        <begin position="131"/>
        <end position="157"/>
    </location>
</feature>
<comment type="caution">
    <text evidence="3">The sequence shown here is derived from an EMBL/GenBank/DDBJ whole genome shotgun (WGS) entry which is preliminary data.</text>
</comment>
<dbReference type="EMBL" id="JAADJZ010000021">
    <property type="protein sequence ID" value="KAF2867920.1"/>
    <property type="molecule type" value="Genomic_DNA"/>
</dbReference>
<dbReference type="PANTHER" id="PTHR37451:SF4">
    <property type="entry name" value="MARVEL DOMAIN-CONTAINING PROTEIN"/>
    <property type="match status" value="1"/>
</dbReference>
<proteinExistence type="predicted"/>
<feature type="compositionally biased region" description="Low complexity" evidence="1">
    <location>
        <begin position="276"/>
        <end position="290"/>
    </location>
</feature>
<dbReference type="OrthoDB" id="5325022at2759"/>
<keyword evidence="2" id="KW-0472">Membrane</keyword>
<evidence type="ECO:0008006" key="5">
    <source>
        <dbReference type="Google" id="ProtNLM"/>
    </source>
</evidence>
<keyword evidence="2" id="KW-1133">Transmembrane helix</keyword>
<evidence type="ECO:0000313" key="4">
    <source>
        <dbReference type="Proteomes" id="UP000481861"/>
    </source>
</evidence>
<feature type="transmembrane region" description="Helical" evidence="2">
    <location>
        <begin position="46"/>
        <end position="66"/>
    </location>
</feature>
<dbReference type="AlphaFoldDB" id="A0A7C8M2B0"/>
<dbReference type="PANTHER" id="PTHR37451">
    <property type="entry name" value="MARVEL DOMAIN"/>
    <property type="match status" value="1"/>
</dbReference>
<keyword evidence="4" id="KW-1185">Reference proteome</keyword>
<evidence type="ECO:0000256" key="2">
    <source>
        <dbReference type="SAM" id="Phobius"/>
    </source>
</evidence>
<evidence type="ECO:0000313" key="3">
    <source>
        <dbReference type="EMBL" id="KAF2867920.1"/>
    </source>
</evidence>
<accession>A0A7C8M2B0</accession>
<keyword evidence="2" id="KW-0812">Transmembrane</keyword>
<reference evidence="3 4" key="1">
    <citation type="submission" date="2020-01" db="EMBL/GenBank/DDBJ databases">
        <authorList>
            <consortium name="DOE Joint Genome Institute"/>
            <person name="Haridas S."/>
            <person name="Albert R."/>
            <person name="Binder M."/>
            <person name="Bloem J."/>
            <person name="Labutti K."/>
            <person name="Salamov A."/>
            <person name="Andreopoulos B."/>
            <person name="Baker S.E."/>
            <person name="Barry K."/>
            <person name="Bills G."/>
            <person name="Bluhm B.H."/>
            <person name="Cannon C."/>
            <person name="Castanera R."/>
            <person name="Culley D.E."/>
            <person name="Daum C."/>
            <person name="Ezra D."/>
            <person name="Gonzalez J.B."/>
            <person name="Henrissat B."/>
            <person name="Kuo A."/>
            <person name="Liang C."/>
            <person name="Lipzen A."/>
            <person name="Lutzoni F."/>
            <person name="Magnuson J."/>
            <person name="Mondo S."/>
            <person name="Nolan M."/>
            <person name="Ohm R."/>
            <person name="Pangilinan J."/>
            <person name="Park H.-J.H."/>
            <person name="Ramirez L."/>
            <person name="Alfaro M."/>
            <person name="Sun H."/>
            <person name="Tritt A."/>
            <person name="Yoshinaga Y."/>
            <person name="Zwiers L.-H.L."/>
            <person name="Turgeon B.G."/>
            <person name="Goodwin S.B."/>
            <person name="Spatafora J.W."/>
            <person name="Crous P.W."/>
            <person name="Grigoriev I.V."/>
        </authorList>
    </citation>
    <scope>NUCLEOTIDE SEQUENCE [LARGE SCALE GENOMIC DNA]</scope>
    <source>
        <strain evidence="3 4">CBS 611.86</strain>
    </source>
</reference>
<feature type="transmembrane region" description="Helical" evidence="2">
    <location>
        <begin position="16"/>
        <end position="40"/>
    </location>
</feature>
<name>A0A7C8M2B0_9PLEO</name>
<feature type="compositionally biased region" description="Low complexity" evidence="1">
    <location>
        <begin position="208"/>
        <end position="233"/>
    </location>
</feature>
<feature type="region of interest" description="Disordered" evidence="1">
    <location>
        <begin position="194"/>
        <end position="333"/>
    </location>
</feature>
<feature type="region of interest" description="Disordered" evidence="1">
    <location>
        <begin position="167"/>
        <end position="186"/>
    </location>
</feature>
<organism evidence="3 4">
    <name type="scientific">Massariosphaeria phaeospora</name>
    <dbReference type="NCBI Taxonomy" id="100035"/>
    <lineage>
        <taxon>Eukaryota</taxon>
        <taxon>Fungi</taxon>
        <taxon>Dikarya</taxon>
        <taxon>Ascomycota</taxon>
        <taxon>Pezizomycotina</taxon>
        <taxon>Dothideomycetes</taxon>
        <taxon>Pleosporomycetidae</taxon>
        <taxon>Pleosporales</taxon>
        <taxon>Pleosporales incertae sedis</taxon>
        <taxon>Massariosphaeria</taxon>
    </lineage>
</organism>
<dbReference type="Proteomes" id="UP000481861">
    <property type="component" value="Unassembled WGS sequence"/>
</dbReference>
<protein>
    <recommendedName>
        <fullName evidence="5">MARVEL domain-containing protein</fullName>
    </recommendedName>
</protein>
<gene>
    <name evidence="3" type="ORF">BDV95DRAFT_597678</name>
</gene>
<evidence type="ECO:0000256" key="1">
    <source>
        <dbReference type="SAM" id="MobiDB-lite"/>
    </source>
</evidence>
<feature type="compositionally biased region" description="Polar residues" evidence="1">
    <location>
        <begin position="291"/>
        <end position="333"/>
    </location>
</feature>
<feature type="transmembrane region" description="Helical" evidence="2">
    <location>
        <begin position="73"/>
        <end position="93"/>
    </location>
</feature>
<sequence>MSERARPAHVLPVPQWTLIIHAVQLLFAIIVLGLAAYGVSLIPYNALIFSLVVCIVTLGIAAYMVATQLFLHALYNMYIALAGHALMIIFWIVNLGLTANLAKLWSAPVCDYYWGYSYCVYDDGFQTYYGALAASAFFCGAQFALWVLSTIILVIYINKHRTNGIAATTQPHQAPPPQYTNDNGQAVPMEKYNHNAVPAPAPQPGVHQPQQPYSTTQTPQPHYAQPVPQQPHGQYPPPQTMLNYQQDPVPRTDTVSPVSHAGGYTPAREHTSELGSQHQHQQQHQSSTQHYNSNVSELSSPQQSGNYNPNVSELSSPQHAGSYNPNVSELSTR</sequence>